<protein>
    <submittedName>
        <fullName evidence="2">Uncharacterized protein</fullName>
    </submittedName>
</protein>
<dbReference type="EMBL" id="CAMXCT010000480">
    <property type="protein sequence ID" value="CAI3979389.1"/>
    <property type="molecule type" value="Genomic_DNA"/>
</dbReference>
<feature type="compositionally biased region" description="Basic residues" evidence="1">
    <location>
        <begin position="240"/>
        <end position="268"/>
    </location>
</feature>
<sequence length="430" mass="47982">MQVKSLYDLVGYKPGPREAWFDAWNLRQLYTFAFRRQRDCEQRQQQPRDPRIRALFATIKEIRDQWTQPQEWAYSCGDGPSNPPAKLEDECFENSWEREHVTANEFRRRKSSQSVLAKSDSSLKVPESPGQDQPFDIDKVEMTEEQRKMFNDVLADIEALEINTASPSQVTARAVSEQSSALPMPALPAPKVSDPTQAETQPMDESINVNKAADPPADKDGADVDDDGVTPQQQSALRTAMKKSMRRGRKKGSKNKSKGKSKKNKTGKGSKGDAENTEKKQAKTKGDKPKTGKKPGTSTSKHTSKTSKKFALMNGVGVTKADGEGATRKRRKTSSHPSQGRVNVGTSWMYEVLEGQVYGCANCRCIFNGCGMCRKAGFRGKKAEHFRNLQQQQKQQQQQHVDNMPADQPKKRTKAAKAEGKKKTSPAKSV</sequence>
<dbReference type="EMBL" id="CAMXCT020000480">
    <property type="protein sequence ID" value="CAL1132764.1"/>
    <property type="molecule type" value="Genomic_DNA"/>
</dbReference>
<accession>A0A9P1BTW4</accession>
<feature type="region of interest" description="Disordered" evidence="1">
    <location>
        <begin position="107"/>
        <end position="136"/>
    </location>
</feature>
<evidence type="ECO:0000313" key="3">
    <source>
        <dbReference type="EMBL" id="CAL4766701.1"/>
    </source>
</evidence>
<dbReference type="AlphaFoldDB" id="A0A9P1BTW4"/>
<feature type="compositionally biased region" description="Low complexity" evidence="1">
    <location>
        <begin position="390"/>
        <end position="399"/>
    </location>
</feature>
<feature type="compositionally biased region" description="Polar residues" evidence="1">
    <location>
        <begin position="166"/>
        <end position="180"/>
    </location>
</feature>
<evidence type="ECO:0000313" key="4">
    <source>
        <dbReference type="Proteomes" id="UP001152797"/>
    </source>
</evidence>
<reference evidence="3 4" key="2">
    <citation type="submission" date="2024-05" db="EMBL/GenBank/DDBJ databases">
        <authorList>
            <person name="Chen Y."/>
            <person name="Shah S."/>
            <person name="Dougan E. K."/>
            <person name="Thang M."/>
            <person name="Chan C."/>
        </authorList>
    </citation>
    <scope>NUCLEOTIDE SEQUENCE [LARGE SCALE GENOMIC DNA]</scope>
</reference>
<feature type="compositionally biased region" description="Polar residues" evidence="1">
    <location>
        <begin position="112"/>
        <end position="122"/>
    </location>
</feature>
<feature type="region of interest" description="Disordered" evidence="1">
    <location>
        <begin position="166"/>
        <end position="342"/>
    </location>
</feature>
<organism evidence="2">
    <name type="scientific">Cladocopium goreaui</name>
    <dbReference type="NCBI Taxonomy" id="2562237"/>
    <lineage>
        <taxon>Eukaryota</taxon>
        <taxon>Sar</taxon>
        <taxon>Alveolata</taxon>
        <taxon>Dinophyceae</taxon>
        <taxon>Suessiales</taxon>
        <taxon>Symbiodiniaceae</taxon>
        <taxon>Cladocopium</taxon>
    </lineage>
</organism>
<dbReference type="EMBL" id="CAMXCT030000480">
    <property type="protein sequence ID" value="CAL4766701.1"/>
    <property type="molecule type" value="Genomic_DNA"/>
</dbReference>
<comment type="caution">
    <text evidence="2">The sequence shown here is derived from an EMBL/GenBank/DDBJ whole genome shotgun (WGS) entry which is preliminary data.</text>
</comment>
<feature type="compositionally biased region" description="Basic and acidic residues" evidence="1">
    <location>
        <begin position="270"/>
        <end position="290"/>
    </location>
</feature>
<reference evidence="2" key="1">
    <citation type="submission" date="2022-10" db="EMBL/GenBank/DDBJ databases">
        <authorList>
            <person name="Chen Y."/>
            <person name="Dougan E. K."/>
            <person name="Chan C."/>
            <person name="Rhodes N."/>
            <person name="Thang M."/>
        </authorList>
    </citation>
    <scope>NUCLEOTIDE SEQUENCE</scope>
</reference>
<feature type="region of interest" description="Disordered" evidence="1">
    <location>
        <begin position="386"/>
        <end position="430"/>
    </location>
</feature>
<evidence type="ECO:0000313" key="2">
    <source>
        <dbReference type="EMBL" id="CAI3979389.1"/>
    </source>
</evidence>
<proteinExistence type="predicted"/>
<evidence type="ECO:0000256" key="1">
    <source>
        <dbReference type="SAM" id="MobiDB-lite"/>
    </source>
</evidence>
<name>A0A9P1BTW4_9DINO</name>
<dbReference type="Proteomes" id="UP001152797">
    <property type="component" value="Unassembled WGS sequence"/>
</dbReference>
<keyword evidence="4" id="KW-1185">Reference proteome</keyword>
<gene>
    <name evidence="2" type="ORF">C1SCF055_LOCUS7341</name>
</gene>